<dbReference type="SMART" id="SM00407">
    <property type="entry name" value="IGc1"/>
    <property type="match status" value="1"/>
</dbReference>
<accession>A0A9N7YD97</accession>
<dbReference type="InterPro" id="IPR003597">
    <property type="entry name" value="Ig_C1-set"/>
</dbReference>
<dbReference type="PANTHER" id="PTHR19944:SF99">
    <property type="entry name" value="HLA CLASS II HISTOCOMPATIBILITY ANTIGEN, DRB1 BETA CHAIN"/>
    <property type="match status" value="1"/>
</dbReference>
<protein>
    <recommendedName>
        <fullName evidence="8">Ig-like domain-containing protein</fullName>
    </recommendedName>
</protein>
<dbReference type="PROSITE" id="PS50835">
    <property type="entry name" value="IG_LIKE"/>
    <property type="match status" value="1"/>
</dbReference>
<dbReference type="GO" id="GO:0019882">
    <property type="term" value="P:antigen processing and presentation"/>
    <property type="evidence" value="ECO:0007669"/>
    <property type="project" value="InterPro"/>
</dbReference>
<dbReference type="AlphaFoldDB" id="A0A9N7YD97"/>
<dbReference type="InterPro" id="IPR050160">
    <property type="entry name" value="MHC/Immunoglobulin"/>
</dbReference>
<keyword evidence="7" id="KW-0732">Signal</keyword>
<keyword evidence="10" id="KW-1185">Reference proteome</keyword>
<evidence type="ECO:0000256" key="1">
    <source>
        <dbReference type="ARBA" id="ARBA00004479"/>
    </source>
</evidence>
<dbReference type="Gene3D" id="3.10.320.10">
    <property type="entry name" value="Class II Histocompatibility Antigen, M Beta Chain, Chain B, domain 1"/>
    <property type="match status" value="1"/>
</dbReference>
<dbReference type="GO" id="GO:0042613">
    <property type="term" value="C:MHC class II protein complex"/>
    <property type="evidence" value="ECO:0007669"/>
    <property type="project" value="InterPro"/>
</dbReference>
<keyword evidence="4" id="KW-1015">Disulfide bond</keyword>
<name>A0A9N7YD97_PLEPL</name>
<dbReference type="PANTHER" id="PTHR19944">
    <property type="entry name" value="MHC CLASS II-RELATED"/>
    <property type="match status" value="1"/>
</dbReference>
<feature type="transmembrane region" description="Helical" evidence="6">
    <location>
        <begin position="209"/>
        <end position="228"/>
    </location>
</feature>
<evidence type="ECO:0000256" key="7">
    <source>
        <dbReference type="SAM" id="SignalP"/>
    </source>
</evidence>
<keyword evidence="3 6" id="KW-1133">Transmembrane helix</keyword>
<evidence type="ECO:0000313" key="9">
    <source>
        <dbReference type="EMBL" id="CAB1420094.1"/>
    </source>
</evidence>
<feature type="signal peptide" evidence="7">
    <location>
        <begin position="1"/>
        <end position="21"/>
    </location>
</feature>
<dbReference type="Pfam" id="PF07654">
    <property type="entry name" value="C1-set"/>
    <property type="match status" value="1"/>
</dbReference>
<gene>
    <name evidence="9" type="ORF">PLEPLA_LOCUS7969</name>
</gene>
<evidence type="ECO:0000256" key="2">
    <source>
        <dbReference type="ARBA" id="ARBA00022692"/>
    </source>
</evidence>
<evidence type="ECO:0000256" key="6">
    <source>
        <dbReference type="SAM" id="Phobius"/>
    </source>
</evidence>
<feature type="domain" description="Ig-like" evidence="8">
    <location>
        <begin position="107"/>
        <end position="189"/>
    </location>
</feature>
<organism evidence="9 10">
    <name type="scientific">Pleuronectes platessa</name>
    <name type="common">European plaice</name>
    <dbReference type="NCBI Taxonomy" id="8262"/>
    <lineage>
        <taxon>Eukaryota</taxon>
        <taxon>Metazoa</taxon>
        <taxon>Chordata</taxon>
        <taxon>Craniata</taxon>
        <taxon>Vertebrata</taxon>
        <taxon>Euteleostomi</taxon>
        <taxon>Actinopterygii</taxon>
        <taxon>Neopterygii</taxon>
        <taxon>Teleostei</taxon>
        <taxon>Neoteleostei</taxon>
        <taxon>Acanthomorphata</taxon>
        <taxon>Carangaria</taxon>
        <taxon>Pleuronectiformes</taxon>
        <taxon>Pleuronectoidei</taxon>
        <taxon>Pleuronectidae</taxon>
        <taxon>Pleuronectes</taxon>
    </lineage>
</organism>
<dbReference type="InterPro" id="IPR011162">
    <property type="entry name" value="MHC_I/II-like_Ag-recog"/>
</dbReference>
<dbReference type="InterPro" id="IPR000353">
    <property type="entry name" value="MHC_II_b_N"/>
</dbReference>
<proteinExistence type="predicted"/>
<comment type="subcellular location">
    <subcellularLocation>
        <location evidence="1">Membrane</location>
        <topology evidence="1">Single-pass type I membrane protein</topology>
    </subcellularLocation>
</comment>
<dbReference type="EMBL" id="CADEAL010000434">
    <property type="protein sequence ID" value="CAB1420094.1"/>
    <property type="molecule type" value="Genomic_DNA"/>
</dbReference>
<dbReference type="SUPFAM" id="SSF48726">
    <property type="entry name" value="Immunoglobulin"/>
    <property type="match status" value="1"/>
</dbReference>
<evidence type="ECO:0000259" key="8">
    <source>
        <dbReference type="PROSITE" id="PS50835"/>
    </source>
</evidence>
<evidence type="ECO:0000313" key="10">
    <source>
        <dbReference type="Proteomes" id="UP001153269"/>
    </source>
</evidence>
<dbReference type="SUPFAM" id="SSF54452">
    <property type="entry name" value="MHC antigen-recognition domain"/>
    <property type="match status" value="1"/>
</dbReference>
<evidence type="ECO:0000256" key="4">
    <source>
        <dbReference type="ARBA" id="ARBA00023157"/>
    </source>
</evidence>
<evidence type="ECO:0000256" key="3">
    <source>
        <dbReference type="ARBA" id="ARBA00022989"/>
    </source>
</evidence>
<keyword evidence="2 6" id="KW-0812">Transmembrane</keyword>
<dbReference type="Gene3D" id="2.60.40.10">
    <property type="entry name" value="Immunoglobulins"/>
    <property type="match status" value="1"/>
</dbReference>
<sequence>MHARSFSSLLCVLLWFPIADAFFMHGLIRCQPISKHECVYLEQVYFNKRLIGQYNSSLGKYTSYVEYTKEVVEYLNNRPSLEKKKKDIEKCRSHLSKLEFLSTPVKPYVRLSSAEADSGRHPRVLVCNVYNFYPKHIRVTWLRDGKKTTSDVTSTDEMANGNWLYHIHSHLEYTPRLGEKITCVVEHASFKDPQLYDWDPMSESEKKKFAVGTAGLLLGLVVLIAGGVQYKRSTTGRELVPTG</sequence>
<evidence type="ECO:0000256" key="5">
    <source>
        <dbReference type="ARBA" id="ARBA00023180"/>
    </source>
</evidence>
<dbReference type="InterPro" id="IPR013783">
    <property type="entry name" value="Ig-like_fold"/>
</dbReference>
<feature type="chain" id="PRO_5040131063" description="Ig-like domain-containing protein" evidence="7">
    <location>
        <begin position="22"/>
        <end position="243"/>
    </location>
</feature>
<comment type="caution">
    <text evidence="9">The sequence shown here is derived from an EMBL/GenBank/DDBJ whole genome shotgun (WGS) entry which is preliminary data.</text>
</comment>
<dbReference type="InterPro" id="IPR014745">
    <property type="entry name" value="MHC_II_a/b_N"/>
</dbReference>
<dbReference type="InterPro" id="IPR007110">
    <property type="entry name" value="Ig-like_dom"/>
</dbReference>
<reference evidence="9" key="1">
    <citation type="submission" date="2020-03" db="EMBL/GenBank/DDBJ databases">
        <authorList>
            <person name="Weist P."/>
        </authorList>
    </citation>
    <scope>NUCLEOTIDE SEQUENCE</scope>
</reference>
<dbReference type="Proteomes" id="UP001153269">
    <property type="component" value="Unassembled WGS sequence"/>
</dbReference>
<keyword evidence="5" id="KW-0325">Glycoprotein</keyword>
<dbReference type="Pfam" id="PF00969">
    <property type="entry name" value="MHC_II_beta"/>
    <property type="match status" value="1"/>
</dbReference>
<keyword evidence="6" id="KW-0472">Membrane</keyword>
<dbReference type="GO" id="GO:0006955">
    <property type="term" value="P:immune response"/>
    <property type="evidence" value="ECO:0007669"/>
    <property type="project" value="InterPro"/>
</dbReference>
<dbReference type="InterPro" id="IPR036179">
    <property type="entry name" value="Ig-like_dom_sf"/>
</dbReference>